<sequence>MQPNCLVDGGMSTIAVTDQAANINGLSISRKCRYLRTALFYIDYFTTNNLPWMLQWSVAFVNFTKETKQLHKQIEQQLKLQPVTGQVSCRWFYVRSSTDGASPL</sequence>
<reference evidence="1" key="1">
    <citation type="journal article" date="2023" name="bioRxiv">
        <title>Improved chromosome-level genome assembly for marigold (Tagetes erecta).</title>
        <authorList>
            <person name="Jiang F."/>
            <person name="Yuan L."/>
            <person name="Wang S."/>
            <person name="Wang H."/>
            <person name="Xu D."/>
            <person name="Wang A."/>
            <person name="Fan W."/>
        </authorList>
    </citation>
    <scope>NUCLEOTIDE SEQUENCE</scope>
    <source>
        <strain evidence="1">WSJ</strain>
        <tissue evidence="1">Leaf</tissue>
    </source>
</reference>
<accession>A0AAD8PBW2</accession>
<gene>
    <name evidence="1" type="ORF">QVD17_07134</name>
</gene>
<protein>
    <submittedName>
        <fullName evidence="1">Uncharacterized protein</fullName>
    </submittedName>
</protein>
<comment type="caution">
    <text evidence="1">The sequence shown here is derived from an EMBL/GenBank/DDBJ whole genome shotgun (WGS) entry which is preliminary data.</text>
</comment>
<dbReference type="EMBL" id="JAUHHV010000001">
    <property type="protein sequence ID" value="KAK1441288.1"/>
    <property type="molecule type" value="Genomic_DNA"/>
</dbReference>
<evidence type="ECO:0000313" key="2">
    <source>
        <dbReference type="Proteomes" id="UP001229421"/>
    </source>
</evidence>
<evidence type="ECO:0000313" key="1">
    <source>
        <dbReference type="EMBL" id="KAK1441288.1"/>
    </source>
</evidence>
<organism evidence="1 2">
    <name type="scientific">Tagetes erecta</name>
    <name type="common">African marigold</name>
    <dbReference type="NCBI Taxonomy" id="13708"/>
    <lineage>
        <taxon>Eukaryota</taxon>
        <taxon>Viridiplantae</taxon>
        <taxon>Streptophyta</taxon>
        <taxon>Embryophyta</taxon>
        <taxon>Tracheophyta</taxon>
        <taxon>Spermatophyta</taxon>
        <taxon>Magnoliopsida</taxon>
        <taxon>eudicotyledons</taxon>
        <taxon>Gunneridae</taxon>
        <taxon>Pentapetalae</taxon>
        <taxon>asterids</taxon>
        <taxon>campanulids</taxon>
        <taxon>Asterales</taxon>
        <taxon>Asteraceae</taxon>
        <taxon>Asteroideae</taxon>
        <taxon>Heliantheae alliance</taxon>
        <taxon>Tageteae</taxon>
        <taxon>Tagetes</taxon>
    </lineage>
</organism>
<keyword evidence="2" id="KW-1185">Reference proteome</keyword>
<dbReference type="Proteomes" id="UP001229421">
    <property type="component" value="Unassembled WGS sequence"/>
</dbReference>
<proteinExistence type="predicted"/>
<name>A0AAD8PBW2_TARER</name>
<dbReference type="AlphaFoldDB" id="A0AAD8PBW2"/>